<feature type="compositionally biased region" description="Polar residues" evidence="1">
    <location>
        <begin position="117"/>
        <end position="127"/>
    </location>
</feature>
<dbReference type="PANTHER" id="PTHR10658:SF54">
    <property type="entry name" value="CYTOPLASMIC PHOSPHATIDYLINOSITOL TRANSFER PROTEIN 1"/>
    <property type="match status" value="1"/>
</dbReference>
<protein>
    <submittedName>
        <fullName evidence="3">Cytoplasmic phosphatidylinositol transfer protein 1</fullName>
    </submittedName>
</protein>
<dbReference type="GO" id="GO:0008526">
    <property type="term" value="F:phosphatidylinositol transfer activity"/>
    <property type="evidence" value="ECO:0007669"/>
    <property type="project" value="TreeGrafter"/>
</dbReference>
<feature type="region of interest" description="Disordered" evidence="1">
    <location>
        <begin position="112"/>
        <end position="162"/>
    </location>
</feature>
<evidence type="ECO:0000256" key="1">
    <source>
        <dbReference type="SAM" id="MobiDB-lite"/>
    </source>
</evidence>
<name>A0A8J4XNB1_CHIOP</name>
<dbReference type="EMBL" id="JACEEZ010023902">
    <property type="protein sequence ID" value="KAG0710783.1"/>
    <property type="molecule type" value="Genomic_DNA"/>
</dbReference>
<comment type="caution">
    <text evidence="3">The sequence shown here is derived from an EMBL/GenBank/DDBJ whole genome shotgun (WGS) entry which is preliminary data.</text>
</comment>
<feature type="compositionally biased region" description="Basic and acidic residues" evidence="1">
    <location>
        <begin position="136"/>
        <end position="147"/>
    </location>
</feature>
<accession>A0A8J4XNB1</accession>
<dbReference type="InterPro" id="IPR023393">
    <property type="entry name" value="START-like_dom_sf"/>
</dbReference>
<feature type="compositionally biased region" description="Low complexity" evidence="1">
    <location>
        <begin position="148"/>
        <end position="160"/>
    </location>
</feature>
<sequence length="173" mass="19670">MSLTGYPRLSTPSRMPDLTLFRSQKTGRGPLEKGWERCCEVVMCSYKLVDVSFTVFGLQTKVEEFVQRAIRSILLLGHRQAFAWIDEWYGMTLEDVREYECGMQRKTNEKIHLAQKKVTNGPGSPETQGEEEEDKESQGSKGRDSKKNSISSQGSDSSQSPKVGYLASWFKWS</sequence>
<dbReference type="OrthoDB" id="10053061at2759"/>
<keyword evidence="4" id="KW-1185">Reference proteome</keyword>
<dbReference type="SUPFAM" id="SSF55961">
    <property type="entry name" value="Bet v1-like"/>
    <property type="match status" value="1"/>
</dbReference>
<proteinExistence type="predicted"/>
<dbReference type="InterPro" id="IPR001666">
    <property type="entry name" value="PI_transfer"/>
</dbReference>
<dbReference type="GO" id="GO:0005737">
    <property type="term" value="C:cytoplasm"/>
    <property type="evidence" value="ECO:0007669"/>
    <property type="project" value="TreeGrafter"/>
</dbReference>
<dbReference type="InterPro" id="IPR055261">
    <property type="entry name" value="PI_transfer_N"/>
</dbReference>
<evidence type="ECO:0000259" key="2">
    <source>
        <dbReference type="Pfam" id="PF02121"/>
    </source>
</evidence>
<dbReference type="GO" id="GO:0035091">
    <property type="term" value="F:phosphatidylinositol binding"/>
    <property type="evidence" value="ECO:0007669"/>
    <property type="project" value="TreeGrafter"/>
</dbReference>
<evidence type="ECO:0000313" key="4">
    <source>
        <dbReference type="Proteomes" id="UP000770661"/>
    </source>
</evidence>
<dbReference type="AlphaFoldDB" id="A0A8J4XNB1"/>
<feature type="domain" description="Phosphatidylinositol transfer protein N-terminal" evidence="2">
    <location>
        <begin position="17"/>
        <end position="104"/>
    </location>
</feature>
<dbReference type="PANTHER" id="PTHR10658">
    <property type="entry name" value="PHOSPHATIDYLINOSITOL TRANSFER PROTEIN"/>
    <property type="match status" value="1"/>
</dbReference>
<dbReference type="Pfam" id="PF02121">
    <property type="entry name" value="IP_trans"/>
    <property type="match status" value="1"/>
</dbReference>
<dbReference type="PRINTS" id="PR00391">
    <property type="entry name" value="PITRANSFER"/>
</dbReference>
<evidence type="ECO:0000313" key="3">
    <source>
        <dbReference type="EMBL" id="KAG0710783.1"/>
    </source>
</evidence>
<reference evidence="3" key="1">
    <citation type="submission" date="2020-07" db="EMBL/GenBank/DDBJ databases">
        <title>The High-quality genome of the commercially important snow crab, Chionoecetes opilio.</title>
        <authorList>
            <person name="Jeong J.-H."/>
            <person name="Ryu S."/>
        </authorList>
    </citation>
    <scope>NUCLEOTIDE SEQUENCE</scope>
    <source>
        <strain evidence="3">MADBK_172401_WGS</strain>
        <tissue evidence="3">Digestive gland</tissue>
    </source>
</reference>
<gene>
    <name evidence="3" type="primary">rdgBbeta</name>
    <name evidence="3" type="ORF">GWK47_022093</name>
</gene>
<organism evidence="3 4">
    <name type="scientific">Chionoecetes opilio</name>
    <name type="common">Atlantic snow crab</name>
    <name type="synonym">Cancer opilio</name>
    <dbReference type="NCBI Taxonomy" id="41210"/>
    <lineage>
        <taxon>Eukaryota</taxon>
        <taxon>Metazoa</taxon>
        <taxon>Ecdysozoa</taxon>
        <taxon>Arthropoda</taxon>
        <taxon>Crustacea</taxon>
        <taxon>Multicrustacea</taxon>
        <taxon>Malacostraca</taxon>
        <taxon>Eumalacostraca</taxon>
        <taxon>Eucarida</taxon>
        <taxon>Decapoda</taxon>
        <taxon>Pleocyemata</taxon>
        <taxon>Brachyura</taxon>
        <taxon>Eubrachyura</taxon>
        <taxon>Majoidea</taxon>
        <taxon>Majidae</taxon>
        <taxon>Chionoecetes</taxon>
    </lineage>
</organism>
<dbReference type="Gene3D" id="3.30.530.20">
    <property type="match status" value="1"/>
</dbReference>
<dbReference type="Proteomes" id="UP000770661">
    <property type="component" value="Unassembled WGS sequence"/>
</dbReference>